<dbReference type="InParanoid" id="A0A1Z5R0V6"/>
<organism evidence="13 14">
    <name type="scientific">Sorghum bicolor</name>
    <name type="common">Sorghum</name>
    <name type="synonym">Sorghum vulgare</name>
    <dbReference type="NCBI Taxonomy" id="4558"/>
    <lineage>
        <taxon>Eukaryota</taxon>
        <taxon>Viridiplantae</taxon>
        <taxon>Streptophyta</taxon>
        <taxon>Embryophyta</taxon>
        <taxon>Tracheophyta</taxon>
        <taxon>Spermatophyta</taxon>
        <taxon>Magnoliopsida</taxon>
        <taxon>Liliopsida</taxon>
        <taxon>Poales</taxon>
        <taxon>Poaceae</taxon>
        <taxon>PACMAD clade</taxon>
        <taxon>Panicoideae</taxon>
        <taxon>Andropogonodae</taxon>
        <taxon>Andropogoneae</taxon>
        <taxon>Sorghinae</taxon>
        <taxon>Sorghum</taxon>
    </lineage>
</organism>
<dbReference type="PROSITE" id="PS51081">
    <property type="entry name" value="ZF_SIAH"/>
    <property type="match status" value="1"/>
</dbReference>
<dbReference type="AlphaFoldDB" id="A0A1Z5R0V6"/>
<evidence type="ECO:0000256" key="7">
    <source>
        <dbReference type="ARBA" id="ARBA00022771"/>
    </source>
</evidence>
<reference evidence="14" key="2">
    <citation type="journal article" date="2018" name="Plant J.">
        <title>The Sorghum bicolor reference genome: improved assembly, gene annotations, a transcriptome atlas, and signatures of genome organization.</title>
        <authorList>
            <person name="McCormick R.F."/>
            <person name="Truong S.K."/>
            <person name="Sreedasyam A."/>
            <person name="Jenkins J."/>
            <person name="Shu S."/>
            <person name="Sims D."/>
            <person name="Kennedy M."/>
            <person name="Amirebrahimi M."/>
            <person name="Weers B.D."/>
            <person name="McKinley B."/>
            <person name="Mattison A."/>
            <person name="Morishige D.T."/>
            <person name="Grimwood J."/>
            <person name="Schmutz J."/>
            <person name="Mullet J.E."/>
        </authorList>
    </citation>
    <scope>NUCLEOTIDE SEQUENCE [LARGE SCALE GENOMIC DNA]</scope>
    <source>
        <strain evidence="14">cv. BTx623</strain>
    </source>
</reference>
<proteinExistence type="inferred from homology"/>
<evidence type="ECO:0000256" key="6">
    <source>
        <dbReference type="ARBA" id="ARBA00022723"/>
    </source>
</evidence>
<evidence type="ECO:0000259" key="12">
    <source>
        <dbReference type="PROSITE" id="PS51081"/>
    </source>
</evidence>
<evidence type="ECO:0000256" key="2">
    <source>
        <dbReference type="ARBA" id="ARBA00004906"/>
    </source>
</evidence>
<name>A0A1Z5R0V6_SORBI</name>
<dbReference type="GO" id="GO:0005737">
    <property type="term" value="C:cytoplasm"/>
    <property type="evidence" value="ECO:0000318"/>
    <property type="project" value="GO_Central"/>
</dbReference>
<dbReference type="PANTHER" id="PTHR10315:SF162">
    <property type="entry name" value="RING-TYPE E3 UBIQUITIN TRANSFERASE"/>
    <property type="match status" value="1"/>
</dbReference>
<dbReference type="InterPro" id="IPR013010">
    <property type="entry name" value="Znf_SIAH"/>
</dbReference>
<reference evidence="13 14" key="1">
    <citation type="journal article" date="2009" name="Nature">
        <title>The Sorghum bicolor genome and the diversification of grasses.</title>
        <authorList>
            <person name="Paterson A.H."/>
            <person name="Bowers J.E."/>
            <person name="Bruggmann R."/>
            <person name="Dubchak I."/>
            <person name="Grimwood J."/>
            <person name="Gundlach H."/>
            <person name="Haberer G."/>
            <person name="Hellsten U."/>
            <person name="Mitros T."/>
            <person name="Poliakov A."/>
            <person name="Schmutz J."/>
            <person name="Spannagl M."/>
            <person name="Tang H."/>
            <person name="Wang X."/>
            <person name="Wicker T."/>
            <person name="Bharti A.K."/>
            <person name="Chapman J."/>
            <person name="Feltus F.A."/>
            <person name="Gowik U."/>
            <person name="Grigoriev I.V."/>
            <person name="Lyons E."/>
            <person name="Maher C.A."/>
            <person name="Martis M."/>
            <person name="Narechania A."/>
            <person name="Otillar R.P."/>
            <person name="Penning B.W."/>
            <person name="Salamov A.A."/>
            <person name="Wang Y."/>
            <person name="Zhang L."/>
            <person name="Carpita N.C."/>
            <person name="Freeling M."/>
            <person name="Gingle A.R."/>
            <person name="Hash C.T."/>
            <person name="Keller B."/>
            <person name="Klein P."/>
            <person name="Kresovich S."/>
            <person name="McCann M.C."/>
            <person name="Ming R."/>
            <person name="Peterson D.G."/>
            <person name="Mehboob-ur-Rahman"/>
            <person name="Ware D."/>
            <person name="Westhoff P."/>
            <person name="Mayer K.F."/>
            <person name="Messing J."/>
            <person name="Rokhsar D.S."/>
        </authorList>
    </citation>
    <scope>NUCLEOTIDE SEQUENCE [LARGE SCALE GENOMIC DNA]</scope>
    <source>
        <strain evidence="14">cv. BTx623</strain>
    </source>
</reference>
<feature type="region of interest" description="Disordered" evidence="11">
    <location>
        <begin position="32"/>
        <end position="57"/>
    </location>
</feature>
<dbReference type="Gene3D" id="3.30.40.10">
    <property type="entry name" value="Zinc/RING finger domain, C3HC4 (zinc finger)"/>
    <property type="match status" value="2"/>
</dbReference>
<evidence type="ECO:0000256" key="3">
    <source>
        <dbReference type="ARBA" id="ARBA00009119"/>
    </source>
</evidence>
<evidence type="ECO:0000256" key="8">
    <source>
        <dbReference type="ARBA" id="ARBA00022786"/>
    </source>
</evidence>
<evidence type="ECO:0000256" key="11">
    <source>
        <dbReference type="SAM" id="MobiDB-lite"/>
    </source>
</evidence>
<evidence type="ECO:0000256" key="5">
    <source>
        <dbReference type="ARBA" id="ARBA00022679"/>
    </source>
</evidence>
<dbReference type="EC" id="2.3.2.27" evidence="4"/>
<dbReference type="GO" id="GO:0016567">
    <property type="term" value="P:protein ubiquitination"/>
    <property type="evidence" value="ECO:0007669"/>
    <property type="project" value="UniProtKB-UniPathway"/>
</dbReference>
<dbReference type="Gramene" id="OQU77414">
    <property type="protein sequence ID" value="OQU77414"/>
    <property type="gene ID" value="SORBI_3009G045700"/>
</dbReference>
<comment type="catalytic activity">
    <reaction evidence="1">
        <text>S-ubiquitinyl-[E2 ubiquitin-conjugating enzyme]-L-cysteine + [acceptor protein]-L-lysine = [E2 ubiquitin-conjugating enzyme]-L-cysteine + N(6)-ubiquitinyl-[acceptor protein]-L-lysine.</text>
        <dbReference type="EC" id="2.3.2.27"/>
    </reaction>
</comment>
<accession>A0A1Z5R0V6</accession>
<dbReference type="SUPFAM" id="SSF49599">
    <property type="entry name" value="TRAF domain-like"/>
    <property type="match status" value="1"/>
</dbReference>
<evidence type="ECO:0000256" key="1">
    <source>
        <dbReference type="ARBA" id="ARBA00000900"/>
    </source>
</evidence>
<comment type="pathway">
    <text evidence="2">Protein modification; protein ubiquitination.</text>
</comment>
<dbReference type="CDD" id="cd16571">
    <property type="entry name" value="RING-HC_SIAHs"/>
    <property type="match status" value="1"/>
</dbReference>
<comment type="similarity">
    <text evidence="3">Belongs to the SINA (Seven in absentia) family.</text>
</comment>
<dbReference type="GO" id="GO:0061630">
    <property type="term" value="F:ubiquitin protein ligase activity"/>
    <property type="evidence" value="ECO:0000318"/>
    <property type="project" value="GO_Central"/>
</dbReference>
<evidence type="ECO:0000256" key="4">
    <source>
        <dbReference type="ARBA" id="ARBA00012483"/>
    </source>
</evidence>
<keyword evidence="6" id="KW-0479">Metal-binding</keyword>
<keyword evidence="5" id="KW-0808">Transferase</keyword>
<keyword evidence="8" id="KW-0833">Ubl conjugation pathway</keyword>
<dbReference type="InterPro" id="IPR052088">
    <property type="entry name" value="E3_ubiquitin-ligase_SINA"/>
</dbReference>
<protein>
    <recommendedName>
        <fullName evidence="4">RING-type E3 ubiquitin transferase</fullName>
        <ecNumber evidence="4">2.3.2.27</ecNumber>
    </recommendedName>
</protein>
<sequence>MRRRPRPVMSEQPSSTSFTLVKRRKKMVSTFSFEEDEDSDSVEEDEDLGAADSLHAPPDVRARTSTAVANVTVGDADALECGVCFLALRPPIFQCEVGHVVCSACRDKLEATGNGNCHVCRAATRGGYRRCYAMERLVDCIRVPCPYAAHGCDATPPYHGQESHRQVCPHAPCHCPGDSCGFIGSETALMDHFAGAHKWPCTTKVRAGEAFSIRLRDGFNFFLLADHDRCGDGEQAAVTCCSVPCRLFLLNVMKERLSRAISVICIHPHTSSAAAANNGDQQLPLTQCELVFSCYGDRSSCRSHYQSSVFRVVCTDLSSGLPNPENCFQFFVPNTVFGVGDDKNSIQIKARIIN</sequence>
<evidence type="ECO:0000313" key="13">
    <source>
        <dbReference type="EMBL" id="OQU77414.1"/>
    </source>
</evidence>
<dbReference type="ExpressionAtlas" id="A0A1Z5R0V6">
    <property type="expression patterns" value="baseline and differential"/>
</dbReference>
<evidence type="ECO:0000313" key="14">
    <source>
        <dbReference type="Proteomes" id="UP000000768"/>
    </source>
</evidence>
<keyword evidence="9" id="KW-0862">Zinc</keyword>
<dbReference type="Pfam" id="PF21362">
    <property type="entry name" value="Sina_RING"/>
    <property type="match status" value="1"/>
</dbReference>
<dbReference type="Proteomes" id="UP000000768">
    <property type="component" value="Chromosome 9"/>
</dbReference>
<dbReference type="PANTHER" id="PTHR10315">
    <property type="entry name" value="E3 UBIQUITIN PROTEIN LIGASE SIAH"/>
    <property type="match status" value="1"/>
</dbReference>
<dbReference type="FunCoup" id="A0A1Z5R0V6">
    <property type="interactions" value="99"/>
</dbReference>
<evidence type="ECO:0000256" key="9">
    <source>
        <dbReference type="ARBA" id="ARBA00022833"/>
    </source>
</evidence>
<dbReference type="GO" id="GO:0008270">
    <property type="term" value="F:zinc ion binding"/>
    <property type="evidence" value="ECO:0007669"/>
    <property type="project" value="UniProtKB-KW"/>
</dbReference>
<feature type="compositionally biased region" description="Acidic residues" evidence="11">
    <location>
        <begin position="33"/>
        <end position="49"/>
    </location>
</feature>
<keyword evidence="14" id="KW-1185">Reference proteome</keyword>
<keyword evidence="7 10" id="KW-0863">Zinc-finger</keyword>
<dbReference type="InterPro" id="IPR013083">
    <property type="entry name" value="Znf_RING/FYVE/PHD"/>
</dbReference>
<dbReference type="UniPathway" id="UPA00143"/>
<evidence type="ECO:0000256" key="10">
    <source>
        <dbReference type="PROSITE-ProRule" id="PRU00455"/>
    </source>
</evidence>
<feature type="domain" description="SIAH-type" evidence="12">
    <location>
        <begin position="140"/>
        <end position="198"/>
    </location>
</feature>
<dbReference type="InterPro" id="IPR049548">
    <property type="entry name" value="Sina-like_RING"/>
</dbReference>
<dbReference type="OrthoDB" id="615710at2759"/>
<dbReference type="EMBL" id="CM000768">
    <property type="protein sequence ID" value="OQU77414.1"/>
    <property type="molecule type" value="Genomic_DNA"/>
</dbReference>
<gene>
    <name evidence="13" type="ORF">SORBI_3009G045700</name>
</gene>
<dbReference type="Pfam" id="PF21361">
    <property type="entry name" value="Sina_ZnF"/>
    <property type="match status" value="1"/>
</dbReference>